<feature type="compositionally biased region" description="Polar residues" evidence="14">
    <location>
        <begin position="1"/>
        <end position="16"/>
    </location>
</feature>
<dbReference type="InterPro" id="IPR027417">
    <property type="entry name" value="P-loop_NTPase"/>
</dbReference>
<protein>
    <submittedName>
        <fullName evidence="17">P-loop containing nucleoside triphosphate hydrolase protein</fullName>
    </submittedName>
</protein>
<evidence type="ECO:0000313" key="17">
    <source>
        <dbReference type="EMBL" id="KAF2636013.1"/>
    </source>
</evidence>
<dbReference type="InterPro" id="IPR057495">
    <property type="entry name" value="AAA_lid_BCS1"/>
</dbReference>
<dbReference type="AlphaFoldDB" id="A0A6A6RN83"/>
<dbReference type="Pfam" id="PF00004">
    <property type="entry name" value="AAA"/>
    <property type="match status" value="1"/>
</dbReference>
<accession>A0A6A6RN83</accession>
<feature type="domain" description="BCS1 N-terminal" evidence="16">
    <location>
        <begin position="67"/>
        <end position="279"/>
    </location>
</feature>
<evidence type="ECO:0000256" key="1">
    <source>
        <dbReference type="ARBA" id="ARBA00004434"/>
    </source>
</evidence>
<evidence type="ECO:0000259" key="16">
    <source>
        <dbReference type="SMART" id="SM01024"/>
    </source>
</evidence>
<gene>
    <name evidence="17" type="ORF">P280DRAFT_410392</name>
</gene>
<evidence type="ECO:0000256" key="12">
    <source>
        <dbReference type="RuleBase" id="RU003651"/>
    </source>
</evidence>
<keyword evidence="6 17" id="KW-0378">Hydrolase</keyword>
<dbReference type="InterPro" id="IPR003593">
    <property type="entry name" value="AAA+_ATPase"/>
</dbReference>
<dbReference type="Proteomes" id="UP000799753">
    <property type="component" value="Unassembled WGS sequence"/>
</dbReference>
<evidence type="ECO:0000256" key="3">
    <source>
        <dbReference type="ARBA" id="ARBA00022692"/>
    </source>
</evidence>
<keyword evidence="7 12" id="KW-0067">ATP-binding</keyword>
<keyword evidence="8" id="KW-1133">Transmembrane helix</keyword>
<evidence type="ECO:0000259" key="15">
    <source>
        <dbReference type="SMART" id="SM00382"/>
    </source>
</evidence>
<evidence type="ECO:0000256" key="9">
    <source>
        <dbReference type="ARBA" id="ARBA00023128"/>
    </source>
</evidence>
<feature type="domain" description="AAA+ ATPase" evidence="15">
    <location>
        <begin position="312"/>
        <end position="470"/>
    </location>
</feature>
<keyword evidence="13" id="KW-0175">Coiled coil</keyword>
<evidence type="ECO:0000256" key="7">
    <source>
        <dbReference type="ARBA" id="ARBA00022840"/>
    </source>
</evidence>
<evidence type="ECO:0000256" key="8">
    <source>
        <dbReference type="ARBA" id="ARBA00022989"/>
    </source>
</evidence>
<dbReference type="SMART" id="SM01024">
    <property type="entry name" value="BCS1_N"/>
    <property type="match status" value="1"/>
</dbReference>
<feature type="coiled-coil region" evidence="13">
    <location>
        <begin position="541"/>
        <end position="579"/>
    </location>
</feature>
<dbReference type="InterPro" id="IPR050747">
    <property type="entry name" value="Mitochondrial_chaperone_BCS1"/>
</dbReference>
<evidence type="ECO:0000313" key="18">
    <source>
        <dbReference type="Proteomes" id="UP000799753"/>
    </source>
</evidence>
<evidence type="ECO:0000256" key="6">
    <source>
        <dbReference type="ARBA" id="ARBA00022801"/>
    </source>
</evidence>
<dbReference type="EMBL" id="MU006801">
    <property type="protein sequence ID" value="KAF2636013.1"/>
    <property type="molecule type" value="Genomic_DNA"/>
</dbReference>
<evidence type="ECO:0000256" key="5">
    <source>
        <dbReference type="ARBA" id="ARBA00022792"/>
    </source>
</evidence>
<organism evidence="17 18">
    <name type="scientific">Massarina eburnea CBS 473.64</name>
    <dbReference type="NCBI Taxonomy" id="1395130"/>
    <lineage>
        <taxon>Eukaryota</taxon>
        <taxon>Fungi</taxon>
        <taxon>Dikarya</taxon>
        <taxon>Ascomycota</taxon>
        <taxon>Pezizomycotina</taxon>
        <taxon>Dothideomycetes</taxon>
        <taxon>Pleosporomycetidae</taxon>
        <taxon>Pleosporales</taxon>
        <taxon>Massarineae</taxon>
        <taxon>Massarinaceae</taxon>
        <taxon>Massarina</taxon>
    </lineage>
</organism>
<feature type="region of interest" description="Disordered" evidence="14">
    <location>
        <begin position="589"/>
        <end position="609"/>
    </location>
</feature>
<keyword evidence="9" id="KW-0496">Mitochondrion</keyword>
<dbReference type="InterPro" id="IPR003959">
    <property type="entry name" value="ATPase_AAA_core"/>
</dbReference>
<reference evidence="17" key="1">
    <citation type="journal article" date="2020" name="Stud. Mycol.">
        <title>101 Dothideomycetes genomes: a test case for predicting lifestyles and emergence of pathogens.</title>
        <authorList>
            <person name="Haridas S."/>
            <person name="Albert R."/>
            <person name="Binder M."/>
            <person name="Bloem J."/>
            <person name="Labutti K."/>
            <person name="Salamov A."/>
            <person name="Andreopoulos B."/>
            <person name="Baker S."/>
            <person name="Barry K."/>
            <person name="Bills G."/>
            <person name="Bluhm B."/>
            <person name="Cannon C."/>
            <person name="Castanera R."/>
            <person name="Culley D."/>
            <person name="Daum C."/>
            <person name="Ezra D."/>
            <person name="Gonzalez J."/>
            <person name="Henrissat B."/>
            <person name="Kuo A."/>
            <person name="Liang C."/>
            <person name="Lipzen A."/>
            <person name="Lutzoni F."/>
            <person name="Magnuson J."/>
            <person name="Mondo S."/>
            <person name="Nolan M."/>
            <person name="Ohm R."/>
            <person name="Pangilinan J."/>
            <person name="Park H.-J."/>
            <person name="Ramirez L."/>
            <person name="Alfaro M."/>
            <person name="Sun H."/>
            <person name="Tritt A."/>
            <person name="Yoshinaga Y."/>
            <person name="Zwiers L.-H."/>
            <person name="Turgeon B."/>
            <person name="Goodwin S."/>
            <person name="Spatafora J."/>
            <person name="Crous P."/>
            <person name="Grigoriev I."/>
        </authorList>
    </citation>
    <scope>NUCLEOTIDE SEQUENCE</scope>
    <source>
        <strain evidence="17">CBS 473.64</strain>
    </source>
</reference>
<comment type="subcellular location">
    <subcellularLocation>
        <location evidence="1">Mitochondrion inner membrane</location>
        <topology evidence="1">Single-pass membrane protein</topology>
    </subcellularLocation>
</comment>
<dbReference type="SUPFAM" id="SSF52540">
    <property type="entry name" value="P-loop containing nucleoside triphosphate hydrolases"/>
    <property type="match status" value="1"/>
</dbReference>
<proteinExistence type="inferred from homology"/>
<sequence length="685" mass="75554">MDLATTTPNPSKSVATQGKEKKDLTLYEEPLNTPGVVPLHLKRDVNTDYPIVEIAQRLLLRLKPETFLCGNLEAILAAIALYKAAAPVYSHLEHFLLWAFTSQITISEFDPIAKDVFTWMSSNVIIKNNSTCAIMSTGESFDTTGYRRIIRMDMVSNRSSSTEESHTVPALGQRLFWVGFRPFLFLRNGSRATRVAQDNNRGSGPSSARDNSEISNSIVIRTLGWSLDPIQKFIKQCKDSKESNKQGTTTMYFSNGKPDPWLNGLWTSVTKATRKLDTIDIDDDIKNDLIRDAEYYYSDESKEFFAECGIPYRRGYMFYGPPGTGKTSFSAALAGHLHCDVYHINLATGDLNDGRLQTLFLNVPRKAIVVIEDIDSAGIGREQGPGADQHDPLGDILDPMPPPRDSHGQQPRGDMPPLMVTLSGLLNAIDGNASAEGRLLIMTSNSPHTLDEALTRPGRIDKKVYFGKMMPPTAKAIFKRLIGRTATAKLAYSDAQVDAYAQTFSEKLPADTFTPAQVQNLLQACRGDAEKAISDLDTWVQETLEKESAKLKADKARKLAQEEAREAALKELKEREEKMLLERILVPTDPGQASSTREQHSAMGNGTDRHEASTVQLPIVGSSPDIHMALDTAQQPFTNPNDPRTCFPPPEDLTTMNNGSKTVIPGDGEMALVTDNKEVATPTDS</sequence>
<evidence type="ECO:0000256" key="2">
    <source>
        <dbReference type="ARBA" id="ARBA00007448"/>
    </source>
</evidence>
<dbReference type="InterPro" id="IPR003960">
    <property type="entry name" value="ATPase_AAA_CS"/>
</dbReference>
<name>A0A6A6RN83_9PLEO</name>
<evidence type="ECO:0000256" key="13">
    <source>
        <dbReference type="SAM" id="Coils"/>
    </source>
</evidence>
<comment type="catalytic activity">
    <reaction evidence="11">
        <text>ATP + H2O = ADP + phosphate + H(+)</text>
        <dbReference type="Rhea" id="RHEA:13065"/>
        <dbReference type="ChEBI" id="CHEBI:15377"/>
        <dbReference type="ChEBI" id="CHEBI:15378"/>
        <dbReference type="ChEBI" id="CHEBI:30616"/>
        <dbReference type="ChEBI" id="CHEBI:43474"/>
        <dbReference type="ChEBI" id="CHEBI:456216"/>
    </reaction>
    <physiologicalReaction direction="left-to-right" evidence="11">
        <dbReference type="Rhea" id="RHEA:13066"/>
    </physiologicalReaction>
</comment>
<evidence type="ECO:0000256" key="14">
    <source>
        <dbReference type="SAM" id="MobiDB-lite"/>
    </source>
</evidence>
<feature type="region of interest" description="Disordered" evidence="14">
    <location>
        <begin position="635"/>
        <end position="667"/>
    </location>
</feature>
<keyword evidence="4 12" id="KW-0547">Nucleotide-binding</keyword>
<dbReference type="Gene3D" id="3.40.50.300">
    <property type="entry name" value="P-loop containing nucleotide triphosphate hydrolases"/>
    <property type="match status" value="1"/>
</dbReference>
<evidence type="ECO:0000256" key="11">
    <source>
        <dbReference type="ARBA" id="ARBA00048778"/>
    </source>
</evidence>
<keyword evidence="5" id="KW-0999">Mitochondrion inner membrane</keyword>
<dbReference type="Pfam" id="PF25426">
    <property type="entry name" value="AAA_lid_BCS1"/>
    <property type="match status" value="1"/>
</dbReference>
<dbReference type="PANTHER" id="PTHR23070">
    <property type="entry name" value="BCS1 AAA-TYPE ATPASE"/>
    <property type="match status" value="1"/>
</dbReference>
<evidence type="ECO:0000256" key="4">
    <source>
        <dbReference type="ARBA" id="ARBA00022741"/>
    </source>
</evidence>
<keyword evidence="18" id="KW-1185">Reference proteome</keyword>
<keyword evidence="3" id="KW-0812">Transmembrane</keyword>
<dbReference type="PROSITE" id="PS00674">
    <property type="entry name" value="AAA"/>
    <property type="match status" value="1"/>
</dbReference>
<evidence type="ECO:0000256" key="10">
    <source>
        <dbReference type="ARBA" id="ARBA00023136"/>
    </source>
</evidence>
<feature type="region of interest" description="Disordered" evidence="14">
    <location>
        <begin position="379"/>
        <end position="413"/>
    </location>
</feature>
<comment type="similarity">
    <text evidence="2">Belongs to the AAA ATPase family. BCS1 subfamily.</text>
</comment>
<dbReference type="GO" id="GO:0005524">
    <property type="term" value="F:ATP binding"/>
    <property type="evidence" value="ECO:0007669"/>
    <property type="project" value="UniProtKB-KW"/>
</dbReference>
<keyword evidence="10" id="KW-0472">Membrane</keyword>
<dbReference type="SMART" id="SM00382">
    <property type="entry name" value="AAA"/>
    <property type="match status" value="1"/>
</dbReference>
<dbReference type="OrthoDB" id="10251412at2759"/>
<dbReference type="InterPro" id="IPR014851">
    <property type="entry name" value="BCS1_N"/>
</dbReference>
<feature type="region of interest" description="Disordered" evidence="14">
    <location>
        <begin position="1"/>
        <end position="21"/>
    </location>
</feature>
<dbReference type="GO" id="GO:0005743">
    <property type="term" value="C:mitochondrial inner membrane"/>
    <property type="evidence" value="ECO:0007669"/>
    <property type="project" value="UniProtKB-SubCell"/>
</dbReference>
<dbReference type="GO" id="GO:0016887">
    <property type="term" value="F:ATP hydrolysis activity"/>
    <property type="evidence" value="ECO:0007669"/>
    <property type="project" value="InterPro"/>
</dbReference>
<dbReference type="Pfam" id="PF08740">
    <property type="entry name" value="BCS1_N"/>
    <property type="match status" value="1"/>
</dbReference>